<dbReference type="AlphaFoldDB" id="A0A2W0HT30"/>
<dbReference type="InterPro" id="IPR009061">
    <property type="entry name" value="DNA-bd_dom_put_sf"/>
</dbReference>
<evidence type="ECO:0000313" key="4">
    <source>
        <dbReference type="Proteomes" id="UP000248066"/>
    </source>
</evidence>
<dbReference type="PANTHER" id="PTHR30204">
    <property type="entry name" value="REDOX-CYCLING DRUG-SENSING TRANSCRIPTIONAL ACTIVATOR SOXR"/>
    <property type="match status" value="1"/>
</dbReference>
<evidence type="ECO:0000256" key="1">
    <source>
        <dbReference type="ARBA" id="ARBA00023125"/>
    </source>
</evidence>
<dbReference type="PANTHER" id="PTHR30204:SF96">
    <property type="entry name" value="CHROMOSOME-ANCHORING PROTEIN RACA"/>
    <property type="match status" value="1"/>
</dbReference>
<dbReference type="InterPro" id="IPR000551">
    <property type="entry name" value="MerR-type_HTH_dom"/>
</dbReference>
<dbReference type="RefSeq" id="WP_110520696.1">
    <property type="nucleotide sequence ID" value="NZ_PDOF01000002.1"/>
</dbReference>
<dbReference type="Gene3D" id="1.10.1660.10">
    <property type="match status" value="1"/>
</dbReference>
<dbReference type="OrthoDB" id="1894615at2"/>
<dbReference type="InterPro" id="IPR012925">
    <property type="entry name" value="TipAS_dom"/>
</dbReference>
<dbReference type="PRINTS" id="PR00040">
    <property type="entry name" value="HTHMERR"/>
</dbReference>
<dbReference type="Proteomes" id="UP000248066">
    <property type="component" value="Unassembled WGS sequence"/>
</dbReference>
<dbReference type="SMART" id="SM00422">
    <property type="entry name" value="HTH_MERR"/>
    <property type="match status" value="1"/>
</dbReference>
<sequence length="264" mass="30555">MKQQSMFTIREFGRRAGVTERTLRFYEEKGLLIASKQNSAGHRLYGIAELKKLQQIQSLKFIGLSLEEIRQLIEKDDAAVMELGPSLETQHTLLTEKRDELNRAIEAVERVQFLIEEGKSVTWPVITSLLFQTEHEDEQREWMKEHFSDEMAALFFSFPKEQRQQIDLDMMDVLATVKQLMKDQVPPRSEEAFNLLAKLTEAVTKHVDSPETFAKLAEKSDTTQASAEVEFQFPNFFTSEEEAYLEAIGKEMEKMYEESQADKS</sequence>
<evidence type="ECO:0000259" key="2">
    <source>
        <dbReference type="PROSITE" id="PS50937"/>
    </source>
</evidence>
<feature type="domain" description="HTH merR-type" evidence="2">
    <location>
        <begin position="6"/>
        <end position="75"/>
    </location>
</feature>
<dbReference type="CDD" id="cd01106">
    <property type="entry name" value="HTH_TipAL-Mta"/>
    <property type="match status" value="1"/>
</dbReference>
<accession>A0A2W0HT30</accession>
<dbReference type="PROSITE" id="PS50937">
    <property type="entry name" value="HTH_MERR_2"/>
    <property type="match status" value="1"/>
</dbReference>
<name>A0A2W0HT30_9BACI</name>
<dbReference type="SUPFAM" id="SSF46955">
    <property type="entry name" value="Putative DNA-binding domain"/>
    <property type="match status" value="1"/>
</dbReference>
<dbReference type="Pfam" id="PF07739">
    <property type="entry name" value="TipAS"/>
    <property type="match status" value="1"/>
</dbReference>
<proteinExistence type="predicted"/>
<evidence type="ECO:0000313" key="3">
    <source>
        <dbReference type="EMBL" id="PYZ96758.1"/>
    </source>
</evidence>
<comment type="caution">
    <text evidence="3">The sequence shown here is derived from an EMBL/GenBank/DDBJ whole genome shotgun (WGS) entry which is preliminary data.</text>
</comment>
<dbReference type="EMBL" id="PDOF01000002">
    <property type="protein sequence ID" value="PYZ96758.1"/>
    <property type="molecule type" value="Genomic_DNA"/>
</dbReference>
<dbReference type="InterPro" id="IPR047057">
    <property type="entry name" value="MerR_fam"/>
</dbReference>
<keyword evidence="1" id="KW-0238">DNA-binding</keyword>
<keyword evidence="4" id="KW-1185">Reference proteome</keyword>
<dbReference type="GO" id="GO:0003677">
    <property type="term" value="F:DNA binding"/>
    <property type="evidence" value="ECO:0007669"/>
    <property type="project" value="UniProtKB-KW"/>
</dbReference>
<gene>
    <name evidence="3" type="ORF">CR205_13800</name>
</gene>
<organism evidence="3 4">
    <name type="scientific">Alteribacter lacisalsi</name>
    <dbReference type="NCBI Taxonomy" id="2045244"/>
    <lineage>
        <taxon>Bacteria</taxon>
        <taxon>Bacillati</taxon>
        <taxon>Bacillota</taxon>
        <taxon>Bacilli</taxon>
        <taxon>Bacillales</taxon>
        <taxon>Bacillaceae</taxon>
        <taxon>Alteribacter</taxon>
    </lineage>
</organism>
<protein>
    <submittedName>
        <fullName evidence="3">MerR family transcriptional regulator</fullName>
    </submittedName>
</protein>
<dbReference type="Pfam" id="PF13411">
    <property type="entry name" value="MerR_1"/>
    <property type="match status" value="1"/>
</dbReference>
<dbReference type="GO" id="GO:0003700">
    <property type="term" value="F:DNA-binding transcription factor activity"/>
    <property type="evidence" value="ECO:0007669"/>
    <property type="project" value="InterPro"/>
</dbReference>
<reference evidence="3 4" key="1">
    <citation type="submission" date="2017-10" db="EMBL/GenBank/DDBJ databases">
        <title>Bacillus sp. nov., a halophilic bacterium isolated from a Yangshapao Lake.</title>
        <authorList>
            <person name="Wang H."/>
        </authorList>
    </citation>
    <scope>NUCLEOTIDE SEQUENCE [LARGE SCALE GENOMIC DNA]</scope>
    <source>
        <strain evidence="3 4">YSP-3</strain>
    </source>
</reference>